<evidence type="ECO:0000256" key="3">
    <source>
        <dbReference type="PROSITE-ProRule" id="PRU00023"/>
    </source>
</evidence>
<evidence type="ECO:0000313" key="4">
    <source>
        <dbReference type="EMBL" id="KAK5650871.1"/>
    </source>
</evidence>
<dbReference type="EMBL" id="JAVRBK010000001">
    <property type="protein sequence ID" value="KAK5650871.1"/>
    <property type="molecule type" value="Genomic_DNA"/>
</dbReference>
<feature type="repeat" description="ANK" evidence="3">
    <location>
        <begin position="66"/>
        <end position="98"/>
    </location>
</feature>
<proteinExistence type="predicted"/>
<dbReference type="InterPro" id="IPR050745">
    <property type="entry name" value="Multifunctional_regulatory"/>
</dbReference>
<gene>
    <name evidence="4" type="ORF">RI129_001900</name>
</gene>
<dbReference type="PROSITE" id="PS50088">
    <property type="entry name" value="ANK_REPEAT"/>
    <property type="match status" value="5"/>
</dbReference>
<accession>A0AAN7ZXR7</accession>
<dbReference type="PANTHER" id="PTHR24189">
    <property type="entry name" value="MYOTROPHIN"/>
    <property type="match status" value="1"/>
</dbReference>
<dbReference type="InterPro" id="IPR036770">
    <property type="entry name" value="Ankyrin_rpt-contain_sf"/>
</dbReference>
<dbReference type="AlphaFoldDB" id="A0AAN7ZXR7"/>
<feature type="repeat" description="ANK" evidence="3">
    <location>
        <begin position="127"/>
        <end position="159"/>
    </location>
</feature>
<keyword evidence="5" id="KW-1185">Reference proteome</keyword>
<dbReference type="Pfam" id="PF12796">
    <property type="entry name" value="Ank_2"/>
    <property type="match status" value="2"/>
</dbReference>
<comment type="caution">
    <text evidence="4">The sequence shown here is derived from an EMBL/GenBank/DDBJ whole genome shotgun (WGS) entry which is preliminary data.</text>
</comment>
<dbReference type="PRINTS" id="PR01415">
    <property type="entry name" value="ANKYRIN"/>
</dbReference>
<dbReference type="PROSITE" id="PS50297">
    <property type="entry name" value="ANK_REP_REGION"/>
    <property type="match status" value="5"/>
</dbReference>
<name>A0AAN7ZXR7_9COLE</name>
<dbReference type="SMART" id="SM00248">
    <property type="entry name" value="ANK"/>
    <property type="match status" value="8"/>
</dbReference>
<evidence type="ECO:0000256" key="2">
    <source>
        <dbReference type="ARBA" id="ARBA00023043"/>
    </source>
</evidence>
<dbReference type="InterPro" id="IPR002110">
    <property type="entry name" value="Ankyrin_rpt"/>
</dbReference>
<feature type="repeat" description="ANK" evidence="3">
    <location>
        <begin position="160"/>
        <end position="192"/>
    </location>
</feature>
<evidence type="ECO:0000256" key="1">
    <source>
        <dbReference type="ARBA" id="ARBA00022737"/>
    </source>
</evidence>
<feature type="repeat" description="ANK" evidence="3">
    <location>
        <begin position="258"/>
        <end position="290"/>
    </location>
</feature>
<feature type="repeat" description="ANK" evidence="3">
    <location>
        <begin position="33"/>
        <end position="65"/>
    </location>
</feature>
<sequence length="331" mass="36678">MLSVIFAIIPTVQSDIHLHNTRNSEYVDSKTKEGDTALHLSIKRGYHNITTLLLERGANINSKDQDGNTPTHKAVLFNYPNILKMLIQRKADINIANDAGEFPLLTAVTNEYLDLVQILVEGNAIINCDTALHLSIKRGYYNITRLLLERGANINSKDQDGNTPTHKAVLFNYPNILKMLIQRKADINIPNDAGEFPLLTAVTNEYLDLVQILVEGNAIINCCNDTNKNPLAVAIRQDNTAILKLFFEKGVKANDKIGGAPLLQLAVLNASVDVTRFLLEHGADYTFKTEDGETLLYLAIYNDFTNLAELILTVTTVAPPPNGLHSNVEIY</sequence>
<evidence type="ECO:0008006" key="6">
    <source>
        <dbReference type="Google" id="ProtNLM"/>
    </source>
</evidence>
<protein>
    <recommendedName>
        <fullName evidence="6">Ankyrin repeat protein</fullName>
    </recommendedName>
</protein>
<evidence type="ECO:0000313" key="5">
    <source>
        <dbReference type="Proteomes" id="UP001329430"/>
    </source>
</evidence>
<dbReference type="SUPFAM" id="SSF48403">
    <property type="entry name" value="Ankyrin repeat"/>
    <property type="match status" value="1"/>
</dbReference>
<dbReference type="Proteomes" id="UP001329430">
    <property type="component" value="Chromosome 1"/>
</dbReference>
<reference evidence="4 5" key="1">
    <citation type="journal article" date="2024" name="Insects">
        <title>An Improved Chromosome-Level Genome Assembly of the Firefly Pyrocoelia pectoralis.</title>
        <authorList>
            <person name="Fu X."/>
            <person name="Meyer-Rochow V.B."/>
            <person name="Ballantyne L."/>
            <person name="Zhu X."/>
        </authorList>
    </citation>
    <scope>NUCLEOTIDE SEQUENCE [LARGE SCALE GENOMIC DNA]</scope>
    <source>
        <strain evidence="4">XCY_ONT2</strain>
    </source>
</reference>
<keyword evidence="1" id="KW-0677">Repeat</keyword>
<dbReference type="Gene3D" id="1.25.40.20">
    <property type="entry name" value="Ankyrin repeat-containing domain"/>
    <property type="match status" value="2"/>
</dbReference>
<organism evidence="4 5">
    <name type="scientific">Pyrocoelia pectoralis</name>
    <dbReference type="NCBI Taxonomy" id="417401"/>
    <lineage>
        <taxon>Eukaryota</taxon>
        <taxon>Metazoa</taxon>
        <taxon>Ecdysozoa</taxon>
        <taxon>Arthropoda</taxon>
        <taxon>Hexapoda</taxon>
        <taxon>Insecta</taxon>
        <taxon>Pterygota</taxon>
        <taxon>Neoptera</taxon>
        <taxon>Endopterygota</taxon>
        <taxon>Coleoptera</taxon>
        <taxon>Polyphaga</taxon>
        <taxon>Elateriformia</taxon>
        <taxon>Elateroidea</taxon>
        <taxon>Lampyridae</taxon>
        <taxon>Lampyrinae</taxon>
        <taxon>Pyrocoelia</taxon>
    </lineage>
</organism>
<keyword evidence="2 3" id="KW-0040">ANK repeat</keyword>